<evidence type="ECO:0000313" key="3">
    <source>
        <dbReference type="Proteomes" id="UP001059617"/>
    </source>
</evidence>
<dbReference type="EMBL" id="CP073720">
    <property type="protein sequence ID" value="UWP83372.1"/>
    <property type="molecule type" value="Genomic_DNA"/>
</dbReference>
<dbReference type="PANTHER" id="PTHR10803">
    <property type="entry name" value="ARSENICAL PUMP-DRIVING ATPASE ARSENITE-TRANSLOCATING ATPASE"/>
    <property type="match status" value="1"/>
</dbReference>
<dbReference type="InterPro" id="IPR027417">
    <property type="entry name" value="P-loop_NTPase"/>
</dbReference>
<proteinExistence type="predicted"/>
<dbReference type="Gene3D" id="3.40.50.300">
    <property type="entry name" value="P-loop containing nucleotide triphosphate hydrolases"/>
    <property type="match status" value="1"/>
</dbReference>
<dbReference type="PANTHER" id="PTHR10803:SF26">
    <property type="entry name" value="ANION TRANSPORTER ATPASE-RELATED"/>
    <property type="match status" value="1"/>
</dbReference>
<evidence type="ECO:0000259" key="1">
    <source>
        <dbReference type="Pfam" id="PF02374"/>
    </source>
</evidence>
<dbReference type="Pfam" id="PF02374">
    <property type="entry name" value="ArsA_ATPase"/>
    <property type="match status" value="1"/>
</dbReference>
<keyword evidence="3" id="KW-1185">Reference proteome</keyword>
<evidence type="ECO:0000313" key="2">
    <source>
        <dbReference type="EMBL" id="UWP83372.1"/>
    </source>
</evidence>
<dbReference type="InterPro" id="IPR025723">
    <property type="entry name" value="ArsA/GET3_ATPase-like"/>
</dbReference>
<dbReference type="Proteomes" id="UP001059617">
    <property type="component" value="Chromosome"/>
</dbReference>
<gene>
    <name evidence="2" type="ORF">Dfulv_03450</name>
</gene>
<feature type="domain" description="ArsA/GET3 Anion-transporting ATPase-like" evidence="1">
    <location>
        <begin position="22"/>
        <end position="294"/>
    </location>
</feature>
<dbReference type="RefSeq" id="WP_259861158.1">
    <property type="nucleotide sequence ID" value="NZ_BAAAST010000030.1"/>
</dbReference>
<sequence length="378" mass="40681">MRVNAAAPDLDVDEILADRAIRIVVCCGSGGVGKTTTAAALALRAAEEHGRRTVVLTIDPARRLAQALGLTELDNTPRQVKGLQPDSAELHAMMLDMKRTFDEVVLAHTDPKKAEEIFANPFYQAMSSTFSGTQEYMAMEKLGQLRARDEWDLIVVDTPPSRSALDFLDAPARLSRFLDGKMLRLLLAPARAGGRSVFNLVSASFGLFSRTVTKILGAQLLSDLSGFVGALDSMFGGFRERAEQTYRVLQAPETAFLVVAAPEPDAVREAVYFAGRLAADRMPLAGLVLNRVVPVAAPHLSADDARAAAARLDEVGGHPSTADVLRVHAELAELHDRQAEVAGRFLHAHPGVPVVRIPAQPADVHDLDGLRAIGSTFE</sequence>
<reference evidence="2" key="1">
    <citation type="submission" date="2021-04" db="EMBL/GenBank/DDBJ databases">
        <authorList>
            <person name="Hartkoorn R.C."/>
            <person name="Beaudoing E."/>
            <person name="Hot D."/>
        </authorList>
    </citation>
    <scope>NUCLEOTIDE SEQUENCE</scope>
    <source>
        <strain evidence="2">NRRL B-16292</strain>
    </source>
</reference>
<protein>
    <submittedName>
        <fullName evidence="2">AAA family ATPase</fullName>
    </submittedName>
</protein>
<dbReference type="SUPFAM" id="SSF52540">
    <property type="entry name" value="P-loop containing nucleoside triphosphate hydrolases"/>
    <property type="match status" value="1"/>
</dbReference>
<name>A0ABY5W076_9ACTN</name>
<organism evidence="2 3">
    <name type="scientific">Dactylosporangium fulvum</name>
    <dbReference type="NCBI Taxonomy" id="53359"/>
    <lineage>
        <taxon>Bacteria</taxon>
        <taxon>Bacillati</taxon>
        <taxon>Actinomycetota</taxon>
        <taxon>Actinomycetes</taxon>
        <taxon>Micromonosporales</taxon>
        <taxon>Micromonosporaceae</taxon>
        <taxon>Dactylosporangium</taxon>
    </lineage>
</organism>
<accession>A0ABY5W076</accession>
<reference evidence="2" key="2">
    <citation type="submission" date="2022-09" db="EMBL/GenBank/DDBJ databases">
        <title>Biosynthetic gene clusters of Dactylosporangioum fulvum.</title>
        <authorList>
            <person name="Caradec T."/>
        </authorList>
    </citation>
    <scope>NUCLEOTIDE SEQUENCE</scope>
    <source>
        <strain evidence="2">NRRL B-16292</strain>
    </source>
</reference>
<dbReference type="InterPro" id="IPR016300">
    <property type="entry name" value="ATPase_ArsA/GET3"/>
</dbReference>